<dbReference type="InterPro" id="IPR020846">
    <property type="entry name" value="MFS_dom"/>
</dbReference>
<keyword evidence="10" id="KW-1185">Reference proteome</keyword>
<dbReference type="PROSITE" id="PS50850">
    <property type="entry name" value="MFS"/>
    <property type="match status" value="1"/>
</dbReference>
<comment type="caution">
    <text evidence="9">The sequence shown here is derived from an EMBL/GenBank/DDBJ whole genome shotgun (WGS) entry which is preliminary data.</text>
</comment>
<dbReference type="InterPro" id="IPR036259">
    <property type="entry name" value="MFS_trans_sf"/>
</dbReference>
<accession>A0ABQ2LAW1</accession>
<feature type="transmembrane region" description="Helical" evidence="7">
    <location>
        <begin position="300"/>
        <end position="320"/>
    </location>
</feature>
<dbReference type="SUPFAM" id="SSF103473">
    <property type="entry name" value="MFS general substrate transporter"/>
    <property type="match status" value="1"/>
</dbReference>
<evidence type="ECO:0000256" key="1">
    <source>
        <dbReference type="ARBA" id="ARBA00004651"/>
    </source>
</evidence>
<feature type="transmembrane region" description="Helical" evidence="7">
    <location>
        <begin position="358"/>
        <end position="382"/>
    </location>
</feature>
<feature type="transmembrane region" description="Helical" evidence="7">
    <location>
        <begin position="104"/>
        <end position="125"/>
    </location>
</feature>
<dbReference type="PANTHER" id="PTHR23501">
    <property type="entry name" value="MAJOR FACILITATOR SUPERFAMILY"/>
    <property type="match status" value="1"/>
</dbReference>
<feature type="transmembrane region" description="Helical" evidence="7">
    <location>
        <begin position="137"/>
        <end position="159"/>
    </location>
</feature>
<evidence type="ECO:0000313" key="9">
    <source>
        <dbReference type="EMBL" id="GGO08846.1"/>
    </source>
</evidence>
<reference evidence="10" key="1">
    <citation type="journal article" date="2019" name="Int. J. Syst. Evol. Microbiol.">
        <title>The Global Catalogue of Microorganisms (GCM) 10K type strain sequencing project: providing services to taxonomists for standard genome sequencing and annotation.</title>
        <authorList>
            <consortium name="The Broad Institute Genomics Platform"/>
            <consortium name="The Broad Institute Genome Sequencing Center for Infectious Disease"/>
            <person name="Wu L."/>
            <person name="Ma J."/>
        </authorList>
    </citation>
    <scope>NUCLEOTIDE SEQUENCE [LARGE SCALE GENOMIC DNA]</scope>
    <source>
        <strain evidence="10">CGMCC 1.6964</strain>
    </source>
</reference>
<feature type="transmembrane region" description="Helical" evidence="7">
    <location>
        <begin position="165"/>
        <end position="186"/>
    </location>
</feature>
<feature type="domain" description="Major facilitator superfamily (MFS) profile" evidence="8">
    <location>
        <begin position="14"/>
        <end position="492"/>
    </location>
</feature>
<feature type="transmembrane region" description="Helical" evidence="7">
    <location>
        <begin position="403"/>
        <end position="422"/>
    </location>
</feature>
<protein>
    <submittedName>
        <fullName evidence="9">MFS transporter</fullName>
    </submittedName>
</protein>
<dbReference type="InterPro" id="IPR011701">
    <property type="entry name" value="MFS"/>
</dbReference>
<keyword evidence="4 7" id="KW-0812">Transmembrane</keyword>
<feature type="transmembrane region" description="Helical" evidence="7">
    <location>
        <begin position="230"/>
        <end position="248"/>
    </location>
</feature>
<evidence type="ECO:0000256" key="4">
    <source>
        <dbReference type="ARBA" id="ARBA00022692"/>
    </source>
</evidence>
<evidence type="ECO:0000256" key="2">
    <source>
        <dbReference type="ARBA" id="ARBA00022448"/>
    </source>
</evidence>
<feature type="transmembrane region" description="Helical" evidence="7">
    <location>
        <begin position="332"/>
        <end position="352"/>
    </location>
</feature>
<feature type="transmembrane region" description="Helical" evidence="7">
    <location>
        <begin position="198"/>
        <end position="218"/>
    </location>
</feature>
<keyword evidence="3" id="KW-1003">Cell membrane</keyword>
<feature type="transmembrane region" description="Helical" evidence="7">
    <location>
        <begin position="269"/>
        <end position="288"/>
    </location>
</feature>
<dbReference type="Gene3D" id="1.20.1720.10">
    <property type="entry name" value="Multidrug resistance protein D"/>
    <property type="match status" value="1"/>
</dbReference>
<feature type="transmembrane region" description="Helical" evidence="7">
    <location>
        <begin position="465"/>
        <end position="485"/>
    </location>
</feature>
<feature type="transmembrane region" description="Helical" evidence="7">
    <location>
        <begin position="45"/>
        <end position="67"/>
    </location>
</feature>
<evidence type="ECO:0000256" key="6">
    <source>
        <dbReference type="ARBA" id="ARBA00023136"/>
    </source>
</evidence>
<dbReference type="EMBL" id="BMLN01000017">
    <property type="protein sequence ID" value="GGO08846.1"/>
    <property type="molecule type" value="Genomic_DNA"/>
</dbReference>
<dbReference type="PANTHER" id="PTHR23501:SF191">
    <property type="entry name" value="VACUOLAR BASIC AMINO ACID TRANSPORTER 4"/>
    <property type="match status" value="1"/>
</dbReference>
<comment type="subcellular location">
    <subcellularLocation>
        <location evidence="1">Cell membrane</location>
        <topology evidence="1">Multi-pass membrane protein</topology>
    </subcellularLocation>
</comment>
<feature type="transmembrane region" description="Helical" evidence="7">
    <location>
        <begin position="79"/>
        <end position="98"/>
    </location>
</feature>
<dbReference type="Pfam" id="PF07690">
    <property type="entry name" value="MFS_1"/>
    <property type="match status" value="1"/>
</dbReference>
<evidence type="ECO:0000256" key="5">
    <source>
        <dbReference type="ARBA" id="ARBA00022989"/>
    </source>
</evidence>
<evidence type="ECO:0000256" key="7">
    <source>
        <dbReference type="SAM" id="Phobius"/>
    </source>
</evidence>
<evidence type="ECO:0000259" key="8">
    <source>
        <dbReference type="PROSITE" id="PS50850"/>
    </source>
</evidence>
<keyword evidence="5 7" id="KW-1133">Transmembrane helix</keyword>
<sequence length="508" mass="53177">MKEVGRVQDKRKYVLAGLMLSTFLAAVEGTVISPATPSIVGEFEAASLMSWVFAAYLLTMAVTTPIFGKLSDLFGRKPVFLIGCVLFIIGSALCGFAGGMEQLIAFRALQGIGAGAVIPVTYTIVGDLYKMEERGKVQGMISSVWGIASLVGPLLGGYLVDTFSWRWIFGINVPFGLLAVLFIMLFLKEERTRRKAQIDWAGAATFSIGMTALLLALTSGGQNASWGSQLIIGLLAGSVGMLVLFVWIESRVSEPLVPLKLFRIRDITFSSIAAIFVSTLLIGLTTYIPLWVQGVQQGSAVLSGLLLAPMSFSWIAGSFIGGRMIAKNGARGAAVIGLTALVAGIAGVTMIGGGSPGYVLPLLMLVLGLGFGMSLTVFTIIAQSSVGYSLRGASTALNTFLRTLGQTLGVAFFGTLLNASLLSGTGAAGAQGVTESDINTLLSEHGRAELTPDKLASLSGILEGGLHGLFVVMLILTVLGLLAVLPLSKRPPAPQEEPGEPTQGQHAD</sequence>
<dbReference type="NCBIfam" id="TIGR00711">
    <property type="entry name" value="efflux_EmrB"/>
    <property type="match status" value="1"/>
</dbReference>
<dbReference type="Proteomes" id="UP000606653">
    <property type="component" value="Unassembled WGS sequence"/>
</dbReference>
<proteinExistence type="predicted"/>
<evidence type="ECO:0000313" key="10">
    <source>
        <dbReference type="Proteomes" id="UP000606653"/>
    </source>
</evidence>
<dbReference type="Gene3D" id="1.20.1250.20">
    <property type="entry name" value="MFS general substrate transporter like domains"/>
    <property type="match status" value="1"/>
</dbReference>
<organism evidence="9 10">
    <name type="scientific">Saccharibacillus kuerlensis</name>
    <dbReference type="NCBI Taxonomy" id="459527"/>
    <lineage>
        <taxon>Bacteria</taxon>
        <taxon>Bacillati</taxon>
        <taxon>Bacillota</taxon>
        <taxon>Bacilli</taxon>
        <taxon>Bacillales</taxon>
        <taxon>Paenibacillaceae</taxon>
        <taxon>Saccharibacillus</taxon>
    </lineage>
</organism>
<dbReference type="CDD" id="cd17502">
    <property type="entry name" value="MFS_Azr1_MDR_like"/>
    <property type="match status" value="1"/>
</dbReference>
<keyword evidence="2" id="KW-0813">Transport</keyword>
<evidence type="ECO:0000256" key="3">
    <source>
        <dbReference type="ARBA" id="ARBA00022475"/>
    </source>
</evidence>
<name>A0ABQ2LAW1_9BACL</name>
<dbReference type="InterPro" id="IPR004638">
    <property type="entry name" value="EmrB-like"/>
</dbReference>
<gene>
    <name evidence="9" type="ORF">GCM10010969_38660</name>
</gene>
<dbReference type="PRINTS" id="PR01036">
    <property type="entry name" value="TCRTETB"/>
</dbReference>
<keyword evidence="6 7" id="KW-0472">Membrane</keyword>